<name>A0A9N8WC47_9GLOM</name>
<keyword evidence="7" id="KW-0812">Transmembrane</keyword>
<organism evidence="9 10">
    <name type="scientific">Racocetra fulgida</name>
    <dbReference type="NCBI Taxonomy" id="60492"/>
    <lineage>
        <taxon>Eukaryota</taxon>
        <taxon>Fungi</taxon>
        <taxon>Fungi incertae sedis</taxon>
        <taxon>Mucoromycota</taxon>
        <taxon>Glomeromycotina</taxon>
        <taxon>Glomeromycetes</taxon>
        <taxon>Diversisporales</taxon>
        <taxon>Gigasporaceae</taxon>
        <taxon>Racocetra</taxon>
    </lineage>
</organism>
<dbReference type="OrthoDB" id="7464992at2759"/>
<evidence type="ECO:0000256" key="7">
    <source>
        <dbReference type="SAM" id="Phobius"/>
    </source>
</evidence>
<dbReference type="SUPFAM" id="SSF159501">
    <property type="entry name" value="EreA/ChaN-like"/>
    <property type="match status" value="1"/>
</dbReference>
<dbReference type="GO" id="GO:0046872">
    <property type="term" value="F:metal ion binding"/>
    <property type="evidence" value="ECO:0007669"/>
    <property type="project" value="UniProtKB-KW"/>
</dbReference>
<keyword evidence="5" id="KW-0862">Zinc</keyword>
<keyword evidence="4" id="KW-0378">Hydrolase</keyword>
<dbReference type="InterPro" id="IPR007815">
    <property type="entry name" value="Emycin_Estase"/>
</dbReference>
<evidence type="ECO:0000256" key="4">
    <source>
        <dbReference type="ARBA" id="ARBA00022801"/>
    </source>
</evidence>
<protein>
    <submittedName>
        <fullName evidence="9">5083_t:CDS:1</fullName>
    </submittedName>
</protein>
<proteinExistence type="predicted"/>
<evidence type="ECO:0000256" key="2">
    <source>
        <dbReference type="ARBA" id="ARBA00022670"/>
    </source>
</evidence>
<evidence type="ECO:0000259" key="8">
    <source>
        <dbReference type="Pfam" id="PF01435"/>
    </source>
</evidence>
<feature type="non-terminal residue" evidence="9">
    <location>
        <position position="524"/>
    </location>
</feature>
<comment type="caution">
    <text evidence="9">The sequence shown here is derived from an EMBL/GenBank/DDBJ whole genome shotgun (WGS) entry which is preliminary data.</text>
</comment>
<dbReference type="PANTHER" id="PTHR31299:SF0">
    <property type="entry name" value="ESTERASE, PUTATIVE (AFU_ORTHOLOGUE AFUA_1G05850)-RELATED"/>
    <property type="match status" value="1"/>
</dbReference>
<feature type="transmembrane region" description="Helical" evidence="7">
    <location>
        <begin position="252"/>
        <end position="271"/>
    </location>
</feature>
<reference evidence="9" key="1">
    <citation type="submission" date="2021-06" db="EMBL/GenBank/DDBJ databases">
        <authorList>
            <person name="Kallberg Y."/>
            <person name="Tangrot J."/>
            <person name="Rosling A."/>
        </authorList>
    </citation>
    <scope>NUCLEOTIDE SEQUENCE</scope>
    <source>
        <strain evidence="9">IN212</strain>
    </source>
</reference>
<dbReference type="GO" id="GO:0046677">
    <property type="term" value="P:response to antibiotic"/>
    <property type="evidence" value="ECO:0007669"/>
    <property type="project" value="InterPro"/>
</dbReference>
<gene>
    <name evidence="9" type="ORF">RFULGI_LOCUS1427</name>
</gene>
<dbReference type="AlphaFoldDB" id="A0A9N8WC47"/>
<dbReference type="Pfam" id="PF01435">
    <property type="entry name" value="Peptidase_M48"/>
    <property type="match status" value="1"/>
</dbReference>
<evidence type="ECO:0000256" key="1">
    <source>
        <dbReference type="ARBA" id="ARBA00001947"/>
    </source>
</evidence>
<accession>A0A9N8WC47</accession>
<keyword evidence="3" id="KW-0479">Metal-binding</keyword>
<dbReference type="InterPro" id="IPR001915">
    <property type="entry name" value="Peptidase_M48"/>
</dbReference>
<dbReference type="PANTHER" id="PTHR31299">
    <property type="entry name" value="ESTERASE, PUTATIVE (AFU_ORTHOLOGUE AFUA_1G05850)-RELATED"/>
    <property type="match status" value="1"/>
</dbReference>
<keyword evidence="7" id="KW-0472">Membrane</keyword>
<dbReference type="GO" id="GO:0004222">
    <property type="term" value="F:metalloendopeptidase activity"/>
    <property type="evidence" value="ECO:0007669"/>
    <property type="project" value="InterPro"/>
</dbReference>
<dbReference type="GO" id="GO:0006508">
    <property type="term" value="P:proteolysis"/>
    <property type="evidence" value="ECO:0007669"/>
    <property type="project" value="UniProtKB-KW"/>
</dbReference>
<dbReference type="Proteomes" id="UP000789396">
    <property type="component" value="Unassembled WGS sequence"/>
</dbReference>
<feature type="domain" description="Peptidase M48" evidence="8">
    <location>
        <begin position="398"/>
        <end position="478"/>
    </location>
</feature>
<dbReference type="InterPro" id="IPR052036">
    <property type="entry name" value="Hydrolase/PRTase-associated"/>
</dbReference>
<comment type="cofactor">
    <cofactor evidence="1">
        <name>Zn(2+)</name>
        <dbReference type="ChEBI" id="CHEBI:29105"/>
    </cofactor>
</comment>
<dbReference type="Pfam" id="PF05139">
    <property type="entry name" value="Erythro_esteras"/>
    <property type="match status" value="2"/>
</dbReference>
<sequence>QQLLMVLKYLCQKRGEYLLKQLKESGPIEEYQFAAESNSLVVKDAEEYYRLMLFENVKSWNLRDSHMVRTLNQTLDHLTKCCNGRPAKAVIWAHNSVIIIMNELTFKLVISHLGDARNTDMGMSRGEINVGQLVREQFGDRNLKFPNFLIIFDKITSSSNPEELKKEIISKDLIEKLSEPLLERAIGVIYRPNTERWSHYFSAKLSKQFDADVTRAIMPIDKFKAFKKEEEENVPALPALPAFLTIFKTANAVIIIRAFSNLFLSILPFALRKNPNTGKRRTILLFLSTAFPLTGFGILFLAGLEQAPHTNRWRFRFMSVEEEKELCNSAFLLHYDQYKNKILDDGRFETIFVKHVVNNLVKGLSDDLMVLRTYKLEGSDYDNVKVMENAVVEKPEPFVVYVVNDDTYAAGKYNQKEEKEADFVGLQLMALSGYHPGKAVELWSYLAINNKDQMALEDLPEFYSSHPSEYARAQYLSEVLPDAHKIYEEVIKNKGKAIPFNFKEITDKPNETVQNRPWFIIKLS</sequence>
<evidence type="ECO:0000256" key="3">
    <source>
        <dbReference type="ARBA" id="ARBA00022723"/>
    </source>
</evidence>
<dbReference type="Gene3D" id="3.40.1660.10">
    <property type="entry name" value="EreA-like (biosynthetic domain)"/>
    <property type="match status" value="1"/>
</dbReference>
<evidence type="ECO:0000256" key="6">
    <source>
        <dbReference type="ARBA" id="ARBA00023049"/>
    </source>
</evidence>
<evidence type="ECO:0000313" key="9">
    <source>
        <dbReference type="EMBL" id="CAG8478306.1"/>
    </source>
</evidence>
<keyword evidence="2" id="KW-0645">Protease</keyword>
<keyword evidence="10" id="KW-1185">Reference proteome</keyword>
<keyword evidence="7" id="KW-1133">Transmembrane helix</keyword>
<evidence type="ECO:0000313" key="10">
    <source>
        <dbReference type="Proteomes" id="UP000789396"/>
    </source>
</evidence>
<keyword evidence="6" id="KW-0482">Metalloprotease</keyword>
<evidence type="ECO:0000256" key="5">
    <source>
        <dbReference type="ARBA" id="ARBA00022833"/>
    </source>
</evidence>
<feature type="transmembrane region" description="Helical" evidence="7">
    <location>
        <begin position="283"/>
        <end position="304"/>
    </location>
</feature>
<dbReference type="EMBL" id="CAJVPZ010000867">
    <property type="protein sequence ID" value="CAG8478306.1"/>
    <property type="molecule type" value="Genomic_DNA"/>
</dbReference>